<evidence type="ECO:0000256" key="1">
    <source>
        <dbReference type="SAM" id="MobiDB-lite"/>
    </source>
</evidence>
<name>A0ABR1GEU9_AURAN</name>
<dbReference type="Pfam" id="PF05139">
    <property type="entry name" value="Erythro_esteras"/>
    <property type="match status" value="1"/>
</dbReference>
<protein>
    <submittedName>
        <fullName evidence="2">Erythromycin esterase</fullName>
    </submittedName>
</protein>
<dbReference type="Gene3D" id="3.40.1660.10">
    <property type="entry name" value="EreA-like (biosynthetic domain)"/>
    <property type="match status" value="1"/>
</dbReference>
<dbReference type="PANTHER" id="PTHR31299">
    <property type="entry name" value="ESTERASE, PUTATIVE (AFU_ORTHOLOGUE AFUA_1G05850)-RELATED"/>
    <property type="match status" value="1"/>
</dbReference>
<organism evidence="2 3">
    <name type="scientific">Aureococcus anophagefferens</name>
    <name type="common">Harmful bloom alga</name>
    <dbReference type="NCBI Taxonomy" id="44056"/>
    <lineage>
        <taxon>Eukaryota</taxon>
        <taxon>Sar</taxon>
        <taxon>Stramenopiles</taxon>
        <taxon>Ochrophyta</taxon>
        <taxon>Pelagophyceae</taxon>
        <taxon>Pelagomonadales</taxon>
        <taxon>Pelagomonadaceae</taxon>
        <taxon>Aureococcus</taxon>
    </lineage>
</organism>
<evidence type="ECO:0000313" key="2">
    <source>
        <dbReference type="EMBL" id="KAK7254428.1"/>
    </source>
</evidence>
<dbReference type="InterPro" id="IPR052036">
    <property type="entry name" value="Hydrolase/PRTase-associated"/>
</dbReference>
<gene>
    <name evidence="2" type="ORF">SO694_00151036</name>
</gene>
<accession>A0ABR1GEU9</accession>
<dbReference type="Proteomes" id="UP001363151">
    <property type="component" value="Unassembled WGS sequence"/>
</dbReference>
<reference evidence="2 3" key="1">
    <citation type="submission" date="2024-03" db="EMBL/GenBank/DDBJ databases">
        <title>Aureococcus anophagefferens CCMP1851 and Kratosvirus quantuckense: Draft genome of a second virus-susceptible host strain in the model system.</title>
        <authorList>
            <person name="Chase E."/>
            <person name="Truchon A.R."/>
            <person name="Schepens W."/>
            <person name="Wilhelm S.W."/>
        </authorList>
    </citation>
    <scope>NUCLEOTIDE SEQUENCE [LARGE SCALE GENOMIC DNA]</scope>
    <source>
        <strain evidence="2 3">CCMP1851</strain>
    </source>
</reference>
<sequence length="667" mass="71505">MTIKLSIDDLEPDRPPGTIGAPPGLFGGNRSAAPPAGGFQEELRRGTAMGLPPGFAPPLDDAALGRPFVVTGKSGVVVRGDASLDSSAVGEVKFGASVLVVETREVLRSGRVVERARLSAPVAGWCSLRLLALSEGAEDEDPENAGGSSPARVVVAGASRGGLECAEGVVVLWNAGERRWGVALDDGSPVASFDDGDLDHAERGGRRASWIDAALDAVGPETEICLLGESTHGTADSGAAQESDMPNFKGSFLGRFPLADYYAIRIALAKSLVELYGYTVVAVEGDFSSCRRVDDYVRGKGGDASAELALRGFVAGDGSEGTTPWLWRNKEVLAFVEWMRAHNEAAASTGAPLCGFVGLDLFCLDRSAHAVVDYLDSVDPHVADTAKHALAPFLFSSPDEYSVACASEARSDARGAADHADALRAACEALLSQLQANRYDYWDAGVDAADHFAAEQHAEVVVSAQQFYSKRLTEPDVTWSVRDQHMANALLRLRNQLEMIHGAPPRIVVFAHNSHVGDGRQTATGSQWNVGYLARETFGAAVRILGFSTFQGAVTAMPDGSRTPKRMTLAPALPGSCERVLRDNFRYYPGPKCVDLRRPLPDDARVVGLLRETRPQRFVGVHYLRDDERTRHYIDSNMAEQYDAVVYVDTTAALEPIDDVADWANGY</sequence>
<proteinExistence type="predicted"/>
<comment type="caution">
    <text evidence="2">The sequence shown here is derived from an EMBL/GenBank/DDBJ whole genome shotgun (WGS) entry which is preliminary data.</text>
</comment>
<keyword evidence="3" id="KW-1185">Reference proteome</keyword>
<dbReference type="Gene3D" id="3.30.1870.10">
    <property type="entry name" value="EreA-like, domain 2"/>
    <property type="match status" value="1"/>
</dbReference>
<dbReference type="PANTHER" id="PTHR31299:SF0">
    <property type="entry name" value="ESTERASE, PUTATIVE (AFU_ORTHOLOGUE AFUA_1G05850)-RELATED"/>
    <property type="match status" value="1"/>
</dbReference>
<dbReference type="EMBL" id="JBBJCI010000029">
    <property type="protein sequence ID" value="KAK7254428.1"/>
    <property type="molecule type" value="Genomic_DNA"/>
</dbReference>
<dbReference type="SUPFAM" id="SSF159501">
    <property type="entry name" value="EreA/ChaN-like"/>
    <property type="match status" value="1"/>
</dbReference>
<dbReference type="InterPro" id="IPR007815">
    <property type="entry name" value="Emycin_Estase"/>
</dbReference>
<dbReference type="CDD" id="cd14728">
    <property type="entry name" value="Ere-like"/>
    <property type="match status" value="1"/>
</dbReference>
<evidence type="ECO:0000313" key="3">
    <source>
        <dbReference type="Proteomes" id="UP001363151"/>
    </source>
</evidence>
<feature type="region of interest" description="Disordered" evidence="1">
    <location>
        <begin position="1"/>
        <end position="27"/>
    </location>
</feature>